<protein>
    <submittedName>
        <fullName evidence="1">Uncharacterized protein</fullName>
    </submittedName>
</protein>
<dbReference type="NCBIfam" id="TIGR02884">
    <property type="entry name" value="spore_pdaA"/>
    <property type="match status" value="1"/>
</dbReference>
<name>C2XNZ5_BACMY</name>
<dbReference type="AlphaFoldDB" id="C2XNZ5"/>
<dbReference type="PANTHER" id="PTHR10587:SF78">
    <property type="entry name" value="PEPTIDOGLYCAN-N-ACETYLMURAMIC ACID DEACETYLASE PDAA"/>
    <property type="match status" value="1"/>
</dbReference>
<reference evidence="1" key="1">
    <citation type="journal article" date="2012" name="Genome Res.">
        <title>Genomic characterization of the Bacillus cereus sensu lato species: Backdrop to the evolution of Bacillus anthracis.</title>
        <authorList>
            <person name="Zwick M.E."/>
            <person name="Joseph S.J."/>
            <person name="Didelot X."/>
            <person name="Chen P.E."/>
            <person name="Bishop-Lilly K.A."/>
            <person name="Stewart A.C."/>
            <person name="Willner K."/>
            <person name="Nolan N."/>
            <person name="Lentz S."/>
            <person name="Thomason M.K."/>
            <person name="Sozhamannan S."/>
            <person name="Mateczun A.J."/>
            <person name="Du L."/>
            <person name="Read T.D."/>
        </authorList>
    </citation>
    <scope>NUCLEOTIDE SEQUENCE [LARGE SCALE GENOMIC DNA]</scope>
    <source>
        <strain evidence="1">AH603</strain>
    </source>
</reference>
<dbReference type="PROSITE" id="PS51677">
    <property type="entry name" value="NODB"/>
    <property type="match status" value="1"/>
</dbReference>
<dbReference type="Proteomes" id="UP000001753">
    <property type="component" value="Chromosome"/>
</dbReference>
<dbReference type="GO" id="GO:0016810">
    <property type="term" value="F:hydrolase activity, acting on carbon-nitrogen (but not peptide) bonds"/>
    <property type="evidence" value="ECO:0007669"/>
    <property type="project" value="InterPro"/>
</dbReference>
<organism evidence="1">
    <name type="scientific">Bacillus mycoides</name>
    <dbReference type="NCBI Taxonomy" id="1405"/>
    <lineage>
        <taxon>Bacteria</taxon>
        <taxon>Bacillati</taxon>
        <taxon>Bacillota</taxon>
        <taxon>Bacilli</taxon>
        <taxon>Bacillales</taxon>
        <taxon>Bacillaceae</taxon>
        <taxon>Bacillus</taxon>
        <taxon>Bacillus cereus group</taxon>
    </lineage>
</organism>
<dbReference type="Pfam" id="PF01522">
    <property type="entry name" value="Polysacc_deac_1"/>
    <property type="match status" value="1"/>
</dbReference>
<accession>C2XNZ5</accession>
<dbReference type="InterPro" id="IPR050248">
    <property type="entry name" value="Polysacc_deacetylase_ArnD"/>
</dbReference>
<dbReference type="EMBL" id="ACMP01000017">
    <property type="protein sequence ID" value="EEL72604.1"/>
    <property type="molecule type" value="Genomic_DNA"/>
</dbReference>
<dbReference type="CDD" id="cd10948">
    <property type="entry name" value="CE4_BsPdaA_like"/>
    <property type="match status" value="1"/>
</dbReference>
<dbReference type="GO" id="GO:0016020">
    <property type="term" value="C:membrane"/>
    <property type="evidence" value="ECO:0007669"/>
    <property type="project" value="TreeGrafter"/>
</dbReference>
<sequence>MERRLFMKYKWLYIGLIFSIMMALVPVSTFAYTNTPHNWGIPRPKNETVPDAGKLYTELLQKNGGFYLGDTKKKDIYLTFDNGYENGYTGKILDVLKEKKVPATFFVTGHYIKTQKDLLLRMKNEGHIIGNHSWSHPDFTTVNDAKLREELTSVTEEIKKVTGQKEVKYVRPPRGVFSERTLALTKEMGYYNVFWSLAFLDWKVDQQRGWQYAHNNVMTMIHPGSVLLLHAISKDNAEALAKIIDDLREKGYHFKSLDDLVKSNQP</sequence>
<dbReference type="PANTHER" id="PTHR10587">
    <property type="entry name" value="GLYCOSYL TRANSFERASE-RELATED"/>
    <property type="match status" value="1"/>
</dbReference>
<dbReference type="HOGENOM" id="CLU_021264_12_1_9"/>
<accession>C2PQU4</accession>
<dbReference type="GO" id="GO:0005975">
    <property type="term" value="P:carbohydrate metabolic process"/>
    <property type="evidence" value="ECO:0007669"/>
    <property type="project" value="InterPro"/>
</dbReference>
<evidence type="ECO:0000313" key="1">
    <source>
        <dbReference type="EMBL" id="EEL72604.1"/>
    </source>
</evidence>
<dbReference type="InterPro" id="IPR014235">
    <property type="entry name" value="Spore_PdaA"/>
</dbReference>
<proteinExistence type="predicted"/>
<dbReference type="InterPro" id="IPR002509">
    <property type="entry name" value="NODB_dom"/>
</dbReference>
<dbReference type="Gene3D" id="3.20.20.370">
    <property type="entry name" value="Glycoside hydrolase/deacetylase"/>
    <property type="match status" value="1"/>
</dbReference>
<gene>
    <name evidence="1" type="ORF">bcere0026_3920</name>
</gene>
<dbReference type="SUPFAM" id="SSF88713">
    <property type="entry name" value="Glycoside hydrolase/deacetylase"/>
    <property type="match status" value="1"/>
</dbReference>
<comment type="caution">
    <text evidence="1">The sequence shown here is derived from an EMBL/GenBank/DDBJ whole genome shotgun (WGS) entry which is preliminary data.</text>
</comment>
<dbReference type="InterPro" id="IPR011330">
    <property type="entry name" value="Glyco_hydro/deAcase_b/a-brl"/>
</dbReference>